<proteinExistence type="evidence at transcript level"/>
<feature type="compositionally biased region" description="Low complexity" evidence="1">
    <location>
        <begin position="244"/>
        <end position="254"/>
    </location>
</feature>
<feature type="compositionally biased region" description="Polar residues" evidence="1">
    <location>
        <begin position="231"/>
        <end position="243"/>
    </location>
</feature>
<dbReference type="EMBL" id="GBIH01000674">
    <property type="protein sequence ID" value="JAC94036.1"/>
    <property type="molecule type" value="mRNA"/>
</dbReference>
<evidence type="ECO:0000256" key="1">
    <source>
        <dbReference type="SAM" id="MobiDB-lite"/>
    </source>
</evidence>
<dbReference type="InterPro" id="IPR036397">
    <property type="entry name" value="RNaseH_sf"/>
</dbReference>
<reference evidence="3" key="1">
    <citation type="journal article" date="2015" name="PLoS Negl. Trop. Dis.">
        <title>Deep Sequencing Analysis of the Ixodes ricinus Haemocytome.</title>
        <authorList>
            <person name="Kotsyfakis M."/>
            <person name="Kopacek P."/>
            <person name="Franta Z."/>
            <person name="Pedra J.H."/>
            <person name="Ribeiro J.M."/>
        </authorList>
    </citation>
    <scope>NUCLEOTIDE SEQUENCE</scope>
</reference>
<dbReference type="PANTHER" id="PTHR37984:SF5">
    <property type="entry name" value="PROTEIN NYNRIN-LIKE"/>
    <property type="match status" value="1"/>
</dbReference>
<accession>A0A090XAQ6</accession>
<dbReference type="AlphaFoldDB" id="A0A090XAQ6"/>
<dbReference type="GO" id="GO:0015074">
    <property type="term" value="P:DNA integration"/>
    <property type="evidence" value="ECO:0007669"/>
    <property type="project" value="InterPro"/>
</dbReference>
<protein>
    <submittedName>
        <fullName evidence="3">Putative extracellular calcium-sensing receptor-like protein</fullName>
    </submittedName>
</protein>
<feature type="domain" description="Integrase catalytic" evidence="2">
    <location>
        <begin position="1"/>
        <end position="133"/>
    </location>
</feature>
<dbReference type="PANTHER" id="PTHR37984">
    <property type="entry name" value="PROTEIN CBG26694"/>
    <property type="match status" value="1"/>
</dbReference>
<dbReference type="PROSITE" id="PS50994">
    <property type="entry name" value="INTEGRASE"/>
    <property type="match status" value="1"/>
</dbReference>
<organism evidence="3">
    <name type="scientific">Ixodes ricinus</name>
    <name type="common">Common tick</name>
    <name type="synonym">Acarus ricinus</name>
    <dbReference type="NCBI Taxonomy" id="34613"/>
    <lineage>
        <taxon>Eukaryota</taxon>
        <taxon>Metazoa</taxon>
        <taxon>Ecdysozoa</taxon>
        <taxon>Arthropoda</taxon>
        <taxon>Chelicerata</taxon>
        <taxon>Arachnida</taxon>
        <taxon>Acari</taxon>
        <taxon>Parasitiformes</taxon>
        <taxon>Ixodida</taxon>
        <taxon>Ixodoidea</taxon>
        <taxon>Ixodidae</taxon>
        <taxon>Ixodinae</taxon>
        <taxon>Ixodes</taxon>
    </lineage>
</organism>
<sequence>VAELQDTTSRTVISTMESIFSRHGIPIEVCTDGGPQFAARDFSDFAARFDFVHVTSSPYFPRSNGLAEKGVQVVKRLLKKCEHSGDDFWLGLLNYRATPLECGAAPAELLMGRRPRTLLPDFATPPARSVRKHTQNLNRGHKLAPLKEGDSVRVRGDKAWDRKAQVVGGEGPRSYRILTDQGREMRRNRQHLLKTEEAPSFLDEFDSDGYDTADEGVPPSTPSLPGHRGTDSLSTPAEQAAQGNSTSSTTSQNPTSPPPSTSLRRSSRQSLPTTALDILTRNFQQSSVTDSQPTKDCANL</sequence>
<feature type="compositionally biased region" description="Acidic residues" evidence="1">
    <location>
        <begin position="203"/>
        <end position="214"/>
    </location>
</feature>
<dbReference type="SUPFAM" id="SSF53098">
    <property type="entry name" value="Ribonuclease H-like"/>
    <property type="match status" value="1"/>
</dbReference>
<feature type="compositionally biased region" description="Low complexity" evidence="1">
    <location>
        <begin position="261"/>
        <end position="273"/>
    </location>
</feature>
<feature type="non-terminal residue" evidence="3">
    <location>
        <position position="1"/>
    </location>
</feature>
<keyword evidence="3" id="KW-0675">Receptor</keyword>
<dbReference type="InterPro" id="IPR050951">
    <property type="entry name" value="Retrovirus_Pol_polyprotein"/>
</dbReference>
<evidence type="ECO:0000259" key="2">
    <source>
        <dbReference type="PROSITE" id="PS50994"/>
    </source>
</evidence>
<dbReference type="InterPro" id="IPR001584">
    <property type="entry name" value="Integrase_cat-core"/>
</dbReference>
<feature type="region of interest" description="Disordered" evidence="1">
    <location>
        <begin position="192"/>
        <end position="273"/>
    </location>
</feature>
<evidence type="ECO:0000313" key="3">
    <source>
        <dbReference type="EMBL" id="JAC94036.1"/>
    </source>
</evidence>
<dbReference type="InterPro" id="IPR012337">
    <property type="entry name" value="RNaseH-like_sf"/>
</dbReference>
<dbReference type="Gene3D" id="3.30.420.10">
    <property type="entry name" value="Ribonuclease H-like superfamily/Ribonuclease H"/>
    <property type="match status" value="1"/>
</dbReference>
<name>A0A090XAQ6_IXORI</name>
<dbReference type="FunFam" id="3.30.420.10:FF:000063">
    <property type="entry name" value="Retrovirus-related Pol polyprotein from transposon 297-like Protein"/>
    <property type="match status" value="1"/>
</dbReference>
<dbReference type="GO" id="GO:0003676">
    <property type="term" value="F:nucleic acid binding"/>
    <property type="evidence" value="ECO:0007669"/>
    <property type="project" value="InterPro"/>
</dbReference>